<evidence type="ECO:0000313" key="2">
    <source>
        <dbReference type="EMBL" id="VDO04784.1"/>
    </source>
</evidence>
<dbReference type="AlphaFoldDB" id="A0A0R3TMY8"/>
<dbReference type="WBParaSite" id="HNAJ_0000871601-mRNA-1">
    <property type="protein sequence ID" value="HNAJ_0000871601-mRNA-1"/>
    <property type="gene ID" value="HNAJ_0000871601"/>
</dbReference>
<keyword evidence="1" id="KW-0812">Transmembrane</keyword>
<dbReference type="STRING" id="102285.A0A0R3TMY8"/>
<dbReference type="Proteomes" id="UP000278807">
    <property type="component" value="Unassembled WGS sequence"/>
</dbReference>
<dbReference type="EMBL" id="UZAE01012367">
    <property type="protein sequence ID" value="VDO04784.1"/>
    <property type="molecule type" value="Genomic_DNA"/>
</dbReference>
<protein>
    <submittedName>
        <fullName evidence="4">NAD_binding_1 domain-containing protein</fullName>
    </submittedName>
</protein>
<sequence length="220" mass="24996">MKILVQRTRFNRRQCISLYTLIYACIVTAFWYHFKPISGFFSGRVAPIHNYRIPDVDGTNTSCRCGKGPQMYIWPPPNGPKDLICSDSTYDLTLCVQVDSTKPPKLTLIKERLLKLRNMSGTKSDDRKEEFADEGKELLRWYQLEGSKIDGKEGYEMYPLAINLTETIKAINKGSPAPFVKTDIFLCGPSGKNQRDLDLVLILVVFKMFVSGGVFFTGLF</sequence>
<keyword evidence="3" id="KW-1185">Reference proteome</keyword>
<feature type="transmembrane region" description="Helical" evidence="1">
    <location>
        <begin position="16"/>
        <end position="34"/>
    </location>
</feature>
<organism evidence="4">
    <name type="scientific">Rodentolepis nana</name>
    <name type="common">Dwarf tapeworm</name>
    <name type="synonym">Hymenolepis nana</name>
    <dbReference type="NCBI Taxonomy" id="102285"/>
    <lineage>
        <taxon>Eukaryota</taxon>
        <taxon>Metazoa</taxon>
        <taxon>Spiralia</taxon>
        <taxon>Lophotrochozoa</taxon>
        <taxon>Platyhelminthes</taxon>
        <taxon>Cestoda</taxon>
        <taxon>Eucestoda</taxon>
        <taxon>Cyclophyllidea</taxon>
        <taxon>Hymenolepididae</taxon>
        <taxon>Rodentolepis</taxon>
    </lineage>
</organism>
<gene>
    <name evidence="2" type="ORF">HNAJ_LOCUS8712</name>
</gene>
<accession>A0A0R3TMY8</accession>
<evidence type="ECO:0000313" key="3">
    <source>
        <dbReference type="Proteomes" id="UP000278807"/>
    </source>
</evidence>
<dbReference type="PROSITE" id="PS51257">
    <property type="entry name" value="PROKAR_LIPOPROTEIN"/>
    <property type="match status" value="1"/>
</dbReference>
<dbReference type="OrthoDB" id="6280732at2759"/>
<evidence type="ECO:0000313" key="4">
    <source>
        <dbReference type="WBParaSite" id="HNAJ_0000871601-mRNA-1"/>
    </source>
</evidence>
<proteinExistence type="predicted"/>
<feature type="transmembrane region" description="Helical" evidence="1">
    <location>
        <begin position="199"/>
        <end position="219"/>
    </location>
</feature>
<reference evidence="4" key="1">
    <citation type="submission" date="2017-02" db="UniProtKB">
        <authorList>
            <consortium name="WormBaseParasite"/>
        </authorList>
    </citation>
    <scope>IDENTIFICATION</scope>
</reference>
<keyword evidence="1" id="KW-0472">Membrane</keyword>
<keyword evidence="1" id="KW-1133">Transmembrane helix</keyword>
<reference evidence="2 3" key="2">
    <citation type="submission" date="2018-11" db="EMBL/GenBank/DDBJ databases">
        <authorList>
            <consortium name="Pathogen Informatics"/>
        </authorList>
    </citation>
    <scope>NUCLEOTIDE SEQUENCE [LARGE SCALE GENOMIC DNA]</scope>
</reference>
<evidence type="ECO:0000256" key="1">
    <source>
        <dbReference type="SAM" id="Phobius"/>
    </source>
</evidence>
<name>A0A0R3TMY8_RODNA</name>